<feature type="compositionally biased region" description="Polar residues" evidence="1">
    <location>
        <begin position="60"/>
        <end position="71"/>
    </location>
</feature>
<dbReference type="EMBL" id="JAAAIP010000004">
    <property type="protein sequence ID" value="KAG0330294.1"/>
    <property type="molecule type" value="Genomic_DNA"/>
</dbReference>
<evidence type="ECO:0000313" key="2">
    <source>
        <dbReference type="EMBL" id="KAG0330294.1"/>
    </source>
</evidence>
<evidence type="ECO:0000313" key="3">
    <source>
        <dbReference type="EMBL" id="KAG0330315.1"/>
    </source>
</evidence>
<proteinExistence type="predicted"/>
<reference evidence="2" key="1">
    <citation type="journal article" date="2020" name="Fungal Divers.">
        <title>Resolving the Mortierellaceae phylogeny through synthesis of multi-gene phylogenetics and phylogenomics.</title>
        <authorList>
            <person name="Vandepol N."/>
            <person name="Liber J."/>
            <person name="Desiro A."/>
            <person name="Na H."/>
            <person name="Kennedy M."/>
            <person name="Barry K."/>
            <person name="Grigoriev I.V."/>
            <person name="Miller A.N."/>
            <person name="O'Donnell K."/>
            <person name="Stajich J.E."/>
            <person name="Bonito G."/>
        </authorList>
    </citation>
    <scope>NUCLEOTIDE SEQUENCE</scope>
    <source>
        <strain evidence="2">REB-010B</strain>
    </source>
</reference>
<accession>A0A9P6RVD3</accession>
<evidence type="ECO:0000313" key="4">
    <source>
        <dbReference type="Proteomes" id="UP000738325"/>
    </source>
</evidence>
<keyword evidence="4" id="KW-1185">Reference proteome</keyword>
<name>A0A9P6RVD3_9FUNG</name>
<protein>
    <submittedName>
        <fullName evidence="2">Uncharacterized protein</fullName>
    </submittedName>
</protein>
<gene>
    <name evidence="2" type="ORF">BGZ99_005987</name>
    <name evidence="3" type="ORF">BGZ99_006008</name>
</gene>
<organism evidence="2 4">
    <name type="scientific">Dissophora globulifera</name>
    <dbReference type="NCBI Taxonomy" id="979702"/>
    <lineage>
        <taxon>Eukaryota</taxon>
        <taxon>Fungi</taxon>
        <taxon>Fungi incertae sedis</taxon>
        <taxon>Mucoromycota</taxon>
        <taxon>Mortierellomycotina</taxon>
        <taxon>Mortierellomycetes</taxon>
        <taxon>Mortierellales</taxon>
        <taxon>Mortierellaceae</taxon>
        <taxon>Dissophora</taxon>
    </lineage>
</organism>
<dbReference type="EMBL" id="JAAAIP010000004">
    <property type="protein sequence ID" value="KAG0330315.1"/>
    <property type="molecule type" value="Genomic_DNA"/>
</dbReference>
<dbReference type="OrthoDB" id="2413203at2759"/>
<dbReference type="AlphaFoldDB" id="A0A9P6RVD3"/>
<feature type="compositionally biased region" description="Polar residues" evidence="1">
    <location>
        <begin position="84"/>
        <end position="93"/>
    </location>
</feature>
<evidence type="ECO:0000256" key="1">
    <source>
        <dbReference type="SAM" id="MobiDB-lite"/>
    </source>
</evidence>
<dbReference type="Proteomes" id="UP000738325">
    <property type="component" value="Unassembled WGS sequence"/>
</dbReference>
<feature type="region of interest" description="Disordered" evidence="1">
    <location>
        <begin position="56"/>
        <end position="96"/>
    </location>
</feature>
<feature type="compositionally biased region" description="Basic and acidic residues" evidence="1">
    <location>
        <begin position="72"/>
        <end position="83"/>
    </location>
</feature>
<sequence length="113" mass="12421">MSFDSTIDALEVLLNPGLIKTKIEALSQEQAYVQGRRLLQDLLSVGRFGTPVIVPADGSFPTSNGNYTNGGKQDDRSPGHEESGMQQTMQLSERQGKDLSYSLSVVSHVEWKH</sequence>
<comment type="caution">
    <text evidence="2">The sequence shown here is derived from an EMBL/GenBank/DDBJ whole genome shotgun (WGS) entry which is preliminary data.</text>
</comment>